<feature type="transmembrane region" description="Helical" evidence="1">
    <location>
        <begin position="108"/>
        <end position="129"/>
    </location>
</feature>
<feature type="transmembrane region" description="Helical" evidence="1">
    <location>
        <begin position="234"/>
        <end position="251"/>
    </location>
</feature>
<keyword evidence="3" id="KW-1185">Reference proteome</keyword>
<evidence type="ECO:0000256" key="1">
    <source>
        <dbReference type="SAM" id="Phobius"/>
    </source>
</evidence>
<organism evidence="2 3">
    <name type="scientific">Tepidiforma bonchosmolovskayae</name>
    <dbReference type="NCBI Taxonomy" id="2601677"/>
    <lineage>
        <taxon>Bacteria</taxon>
        <taxon>Bacillati</taxon>
        <taxon>Chloroflexota</taxon>
        <taxon>Tepidiformia</taxon>
        <taxon>Tepidiformales</taxon>
        <taxon>Tepidiformaceae</taxon>
        <taxon>Tepidiforma</taxon>
    </lineage>
</organism>
<evidence type="ECO:0000313" key="2">
    <source>
        <dbReference type="EMBL" id="QFG02062.1"/>
    </source>
</evidence>
<proteinExistence type="predicted"/>
<sequence>MESPNRPNAAILALLPWLTAAALFELLVLRTGTRIAIHVPAGARLETPYLLLSAAGRYAFFVAIVLGVLALVASSIVAFRGTAPQRVAGVCGLLFLGAAAAARVDPGLLPVVDVAAALAVTAAAAAILVRRGVAAAVPFALLATATAAAAGYALVQTEPALPLRLSGPLLDGLELTGLAFALTLPLSVRRRPGPRALAAGIAAGAAAGGLLAAPASSGRIILLWNGGLSSGFPIPFYALAAAGLVIAAVQARSTRDQALFSAILLVAAGGLGLHNTYQTLLVLVGALAPALVAAPGAAQQPVAEVDTRALTPAAQLAARAPTP</sequence>
<evidence type="ECO:0000313" key="3">
    <source>
        <dbReference type="Proteomes" id="UP000326331"/>
    </source>
</evidence>
<keyword evidence="1" id="KW-1133">Transmembrane helix</keyword>
<feature type="transmembrane region" description="Helical" evidence="1">
    <location>
        <begin position="167"/>
        <end position="184"/>
    </location>
</feature>
<feature type="transmembrane region" description="Helical" evidence="1">
    <location>
        <begin position="136"/>
        <end position="155"/>
    </location>
</feature>
<protein>
    <submittedName>
        <fullName evidence="2">Uncharacterized protein</fullName>
    </submittedName>
</protein>
<feature type="transmembrane region" description="Helical" evidence="1">
    <location>
        <begin position="196"/>
        <end position="214"/>
    </location>
</feature>
<name>A0ABX6BYU9_9CHLR</name>
<feature type="transmembrane region" description="Helical" evidence="1">
    <location>
        <begin position="258"/>
        <end position="274"/>
    </location>
</feature>
<dbReference type="EMBL" id="CP042829">
    <property type="protein sequence ID" value="QFG02062.1"/>
    <property type="molecule type" value="Genomic_DNA"/>
</dbReference>
<feature type="transmembrane region" description="Helical" evidence="1">
    <location>
        <begin position="86"/>
        <end position="102"/>
    </location>
</feature>
<feature type="transmembrane region" description="Helical" evidence="1">
    <location>
        <begin position="58"/>
        <end position="79"/>
    </location>
</feature>
<gene>
    <name evidence="2" type="ORF">Tbon_01675</name>
</gene>
<keyword evidence="1" id="KW-0472">Membrane</keyword>
<dbReference type="RefSeq" id="WP_158066001.1">
    <property type="nucleotide sequence ID" value="NZ_CP042829.1"/>
</dbReference>
<accession>A0ABX6BYU9</accession>
<dbReference type="Proteomes" id="UP000326331">
    <property type="component" value="Chromosome"/>
</dbReference>
<keyword evidence="1" id="KW-0812">Transmembrane</keyword>
<reference evidence="2 3" key="1">
    <citation type="submission" date="2019-10" db="EMBL/GenBank/DDBJ databases">
        <title>Thermopilla bonchosmolovskayae gen. nov., sp. nov., a moderately thermophilic Chloroflexi bacterium from a Chukotka hot spring (Arctic, Russia), representing a novel classis Thermopillaia, which include previously uncultivated lineage OLB14.</title>
        <authorList>
            <person name="Kochetkova T.V."/>
            <person name="Zayulina K.S."/>
            <person name="Zhigarkov V.S."/>
            <person name="Minaev N.V."/>
            <person name="Novikov A."/>
            <person name="Toshchakov S.V."/>
            <person name="Elcheninov A.G."/>
            <person name="Kublanov I.V."/>
        </authorList>
    </citation>
    <scope>NUCLEOTIDE SEQUENCE [LARGE SCALE GENOMIC DNA]</scope>
    <source>
        <strain evidence="2 3">3753O</strain>
    </source>
</reference>